<organism evidence="1 2">
    <name type="scientific">Xanthocytophaga flava</name>
    <dbReference type="NCBI Taxonomy" id="3048013"/>
    <lineage>
        <taxon>Bacteria</taxon>
        <taxon>Pseudomonadati</taxon>
        <taxon>Bacteroidota</taxon>
        <taxon>Cytophagia</taxon>
        <taxon>Cytophagales</taxon>
        <taxon>Rhodocytophagaceae</taxon>
        <taxon>Xanthocytophaga</taxon>
    </lineage>
</organism>
<dbReference type="Proteomes" id="UP001241110">
    <property type="component" value="Unassembled WGS sequence"/>
</dbReference>
<gene>
    <name evidence="1" type="ORF">QNI16_25865</name>
</gene>
<protein>
    <submittedName>
        <fullName evidence="1">Uncharacterized protein</fullName>
    </submittedName>
</protein>
<dbReference type="EMBL" id="JASJOS010000013">
    <property type="protein sequence ID" value="MDJ1483949.1"/>
    <property type="molecule type" value="Genomic_DNA"/>
</dbReference>
<sequence>MANNTIGTFISPTQAASNLLAFFNDNKLDPNNPTVVSGHILGLTKIKEFLQKIEAYNAANPALPIDGVRTYQARSVQTINGSSQTVDDIFLMPILSDGTDLYPVYPETTAAKVTATGDDGVILGNSRPCPNLCGGGA</sequence>
<evidence type="ECO:0000313" key="1">
    <source>
        <dbReference type="EMBL" id="MDJ1483949.1"/>
    </source>
</evidence>
<dbReference type="RefSeq" id="WP_313984564.1">
    <property type="nucleotide sequence ID" value="NZ_JASJOS010000013.1"/>
</dbReference>
<name>A0AAE3UBN8_9BACT</name>
<reference evidence="1" key="1">
    <citation type="submission" date="2023-05" db="EMBL/GenBank/DDBJ databases">
        <authorList>
            <person name="Zhang X."/>
        </authorList>
    </citation>
    <scope>NUCLEOTIDE SEQUENCE</scope>
    <source>
        <strain evidence="1">YF14B1</strain>
    </source>
</reference>
<accession>A0AAE3UBN8</accession>
<evidence type="ECO:0000313" key="2">
    <source>
        <dbReference type="Proteomes" id="UP001241110"/>
    </source>
</evidence>
<comment type="caution">
    <text evidence="1">The sequence shown here is derived from an EMBL/GenBank/DDBJ whole genome shotgun (WGS) entry which is preliminary data.</text>
</comment>
<dbReference type="AlphaFoldDB" id="A0AAE3UBN8"/>
<proteinExistence type="predicted"/>